<dbReference type="Gene3D" id="2.60.40.1880">
    <property type="entry name" value="Invasion associated locus B (IalB) protein"/>
    <property type="match status" value="1"/>
</dbReference>
<dbReference type="Pfam" id="PF06674">
    <property type="entry name" value="DUF1176"/>
    <property type="match status" value="1"/>
</dbReference>
<dbReference type="InterPro" id="IPR038696">
    <property type="entry name" value="IalB_sf"/>
</dbReference>
<feature type="chain" id="PRO_5030922596" evidence="1">
    <location>
        <begin position="24"/>
        <end position="354"/>
    </location>
</feature>
<dbReference type="Proteomes" id="UP000541470">
    <property type="component" value="Unassembled WGS sequence"/>
</dbReference>
<reference evidence="2 3" key="1">
    <citation type="submission" date="2020-04" db="EMBL/GenBank/DDBJ databases">
        <title>Rhizobium sp. S-51 isolated from soil.</title>
        <authorList>
            <person name="Dahal R.H."/>
        </authorList>
    </citation>
    <scope>NUCLEOTIDE SEQUENCE [LARGE SCALE GENOMIC DNA]</scope>
    <source>
        <strain evidence="2 3">S-51</strain>
    </source>
</reference>
<dbReference type="EMBL" id="JABBGK010000002">
    <property type="protein sequence ID" value="NML74997.1"/>
    <property type="molecule type" value="Genomic_DNA"/>
</dbReference>
<dbReference type="RefSeq" id="WP_169591124.1">
    <property type="nucleotide sequence ID" value="NZ_JABBGK010000002.1"/>
</dbReference>
<sequence>MRHTNIIGSSLLWLLAATASSSAGDGAFKEFKNWQVMCGQTQSCSMRQFISDNPISQFELRRSGTPEAPVVLVVSPRESALTEGSQPTAVTLSVDQGEALALDGEAVKIDSLAGSISLSADFIGGGFIDQLKNGTTVKVKIERGEAKAEGEVGLAGAAASLLFIDEFQKRNGHTDAMTAKGDKAPNPALPVSDILTFADFPEKMRGYFKEGAICADTEETLFDGNALAHKIDENTTIYVTPCGMGGAYNLPFAVFVDSFDMVTQMAFPVMQDGAPSAMAVGYNVGYDYETRSLSGFFKGRGIGDCGTYSQWKLAENANGPALILETETFRDCPEQFDENGMIDPGTWPKTWPVK</sequence>
<proteinExistence type="predicted"/>
<keyword evidence="1" id="KW-0732">Signal</keyword>
<evidence type="ECO:0000313" key="3">
    <source>
        <dbReference type="Proteomes" id="UP000541470"/>
    </source>
</evidence>
<dbReference type="AlphaFoldDB" id="A0A7Y0FW14"/>
<protein>
    <submittedName>
        <fullName evidence="2">DUF1176 domain-containing protein</fullName>
    </submittedName>
</protein>
<evidence type="ECO:0000313" key="2">
    <source>
        <dbReference type="EMBL" id="NML74997.1"/>
    </source>
</evidence>
<organism evidence="2 3">
    <name type="scientific">Rhizobium terricola</name>
    <dbReference type="NCBI Taxonomy" id="2728849"/>
    <lineage>
        <taxon>Bacteria</taxon>
        <taxon>Pseudomonadati</taxon>
        <taxon>Pseudomonadota</taxon>
        <taxon>Alphaproteobacteria</taxon>
        <taxon>Hyphomicrobiales</taxon>
        <taxon>Rhizobiaceae</taxon>
        <taxon>Rhizobium/Agrobacterium group</taxon>
        <taxon>Rhizobium</taxon>
    </lineage>
</organism>
<keyword evidence="3" id="KW-1185">Reference proteome</keyword>
<comment type="caution">
    <text evidence="2">The sequence shown here is derived from an EMBL/GenBank/DDBJ whole genome shotgun (WGS) entry which is preliminary data.</text>
</comment>
<feature type="signal peptide" evidence="1">
    <location>
        <begin position="1"/>
        <end position="23"/>
    </location>
</feature>
<evidence type="ECO:0000256" key="1">
    <source>
        <dbReference type="SAM" id="SignalP"/>
    </source>
</evidence>
<name>A0A7Y0FW14_9HYPH</name>
<dbReference type="InterPro" id="IPR009560">
    <property type="entry name" value="DUF1176"/>
</dbReference>
<accession>A0A7Y0FW14</accession>
<gene>
    <name evidence="2" type="ORF">HHL25_12760</name>
</gene>